<feature type="domain" description="Sialate O-acetylesterase" evidence="2">
    <location>
        <begin position="142"/>
        <end position="367"/>
    </location>
</feature>
<dbReference type="Gene3D" id="2.60.40.10">
    <property type="entry name" value="Immunoglobulins"/>
    <property type="match status" value="1"/>
</dbReference>
<evidence type="ECO:0000313" key="3">
    <source>
        <dbReference type="EMBL" id="ACT91463.1"/>
    </source>
</evidence>
<dbReference type="Pfam" id="PF03629">
    <property type="entry name" value="SASA"/>
    <property type="match status" value="1"/>
</dbReference>
<dbReference type="InterPro" id="IPR026444">
    <property type="entry name" value="Secre_tail"/>
</dbReference>
<evidence type="ECO:0000256" key="1">
    <source>
        <dbReference type="ARBA" id="ARBA00022801"/>
    </source>
</evidence>
<keyword evidence="1" id="KW-0378">Hydrolase</keyword>
<evidence type="ECO:0000259" key="2">
    <source>
        <dbReference type="Pfam" id="PF03629"/>
    </source>
</evidence>
<dbReference type="EMBL" id="CP001619">
    <property type="protein sequence ID" value="ACT91463.1"/>
    <property type="molecule type" value="Genomic_DNA"/>
</dbReference>
<dbReference type="RefSeq" id="WP_012779811.1">
    <property type="nucleotide sequence ID" value="NC_013037.1"/>
</dbReference>
<protein>
    <recommendedName>
        <fullName evidence="2">Sialate O-acetylesterase domain-containing protein</fullName>
    </recommendedName>
</protein>
<dbReference type="NCBIfam" id="TIGR04183">
    <property type="entry name" value="Por_Secre_tail"/>
    <property type="match status" value="1"/>
</dbReference>
<evidence type="ECO:0000313" key="4">
    <source>
        <dbReference type="Proteomes" id="UP000002011"/>
    </source>
</evidence>
<dbReference type="STRING" id="471854.Dfer_0192"/>
<dbReference type="GO" id="GO:0016788">
    <property type="term" value="F:hydrolase activity, acting on ester bonds"/>
    <property type="evidence" value="ECO:0007669"/>
    <property type="project" value="UniProtKB-ARBA"/>
</dbReference>
<dbReference type="Gene3D" id="3.40.50.1110">
    <property type="entry name" value="SGNH hydrolase"/>
    <property type="match status" value="1"/>
</dbReference>
<keyword evidence="4" id="KW-1185">Reference proteome</keyword>
<dbReference type="Proteomes" id="UP000002011">
    <property type="component" value="Chromosome"/>
</dbReference>
<gene>
    <name evidence="3" type="ordered locus">Dfer_0192</name>
</gene>
<sequence>MLKILYQGRLFDEKAAKTLLWSFGLTLLTVTYTTAQRFDQVLFGKLPQDYQLYPRDANSEGHAPVSGIVDAPGWKYVSVQVLRNGEAYQYRRANIQYGGNEKGTFSTEATIKAERANYDFKVFLCKDGDSSLIVSRTRVVAGDVYILSGQSNSTGFFAERDTSMFCRTFGRITDNLNTTPYNAADTLWALSNMHPYNNGVGSIGFEIQKQLMEKSGVPNCLINAGYHWSSAYSHSLRTENNPTDFTTGYGRMLYRAQKAGVAHAVKAYIFRQGESESYGEGGNWEGHFDVLYKNLKTDFAGLEKLYVYQIDIIYHSSLIGVLIRDYQRRLPDIYPDIDNLATVGTTGFDGLHYNRDGNKQSAFELSRLMLRDFYGSKDTTDIASPNLRKAFYNNAEKNSLTLVFDEGQQLKYPEPYNHPSGPVLDLSTFFYLDHQAGAAASGKAEGNRIILDLKSPQNASKLDYLPPYLEQGGPYYPFTGPYITNSKGMRAFTFFGVSIATALPGTVLTAQSGADGNVRLTWQPVAGAKHYVLERKFGEDAAFAPLARVEGTVAEWRDEPGESALPIIYRLVAVNDVAESAAPAIAEVAPTLVLGTEKDPDARFDIFPNPAVRGEQVTVQFARQQTGQISLIGLDGQSLVHRKLNARPNGTFTIPKQISGMHLIKFESNGRVFSKKLWIR</sequence>
<dbReference type="OrthoDB" id="926075at2"/>
<dbReference type="AlphaFoldDB" id="C6VWZ0"/>
<reference evidence="3 4" key="1">
    <citation type="journal article" date="2009" name="Stand. Genomic Sci.">
        <title>Complete genome sequence of Dyadobacter fermentans type strain (NS114).</title>
        <authorList>
            <person name="Lang E."/>
            <person name="Lapidus A."/>
            <person name="Chertkov O."/>
            <person name="Brettin T."/>
            <person name="Detter J.C."/>
            <person name="Han C."/>
            <person name="Copeland A."/>
            <person name="Glavina Del Rio T."/>
            <person name="Nolan M."/>
            <person name="Chen F."/>
            <person name="Lucas S."/>
            <person name="Tice H."/>
            <person name="Cheng J.F."/>
            <person name="Land M."/>
            <person name="Hauser L."/>
            <person name="Chang Y.J."/>
            <person name="Jeffries C.D."/>
            <person name="Kopitz M."/>
            <person name="Bruce D."/>
            <person name="Goodwin L."/>
            <person name="Pitluck S."/>
            <person name="Ovchinnikova G."/>
            <person name="Pati A."/>
            <person name="Ivanova N."/>
            <person name="Mavrommatis K."/>
            <person name="Chen A."/>
            <person name="Palaniappan K."/>
            <person name="Chain P."/>
            <person name="Bristow J."/>
            <person name="Eisen J.A."/>
            <person name="Markowitz V."/>
            <person name="Hugenholtz P."/>
            <person name="Goker M."/>
            <person name="Rohde M."/>
            <person name="Kyrpides N.C."/>
            <person name="Klenk H.P."/>
        </authorList>
    </citation>
    <scope>NUCLEOTIDE SEQUENCE [LARGE SCALE GENOMIC DNA]</scope>
    <source>
        <strain evidence="4">ATCC 700827 / DSM 18053 / CIP 107007 / KCTC 52180 / NS114</strain>
    </source>
</reference>
<name>C6VWZ0_DYAFD</name>
<dbReference type="InterPro" id="IPR005181">
    <property type="entry name" value="SASA"/>
</dbReference>
<dbReference type="KEGG" id="dfe:Dfer_0192"/>
<dbReference type="InterPro" id="IPR013783">
    <property type="entry name" value="Ig-like_fold"/>
</dbReference>
<dbReference type="HOGENOM" id="CLU_414987_0_0_10"/>
<dbReference type="eggNOG" id="COG2372">
    <property type="taxonomic scope" value="Bacteria"/>
</dbReference>
<accession>C6VWZ0</accession>
<dbReference type="InterPro" id="IPR036514">
    <property type="entry name" value="SGNH_hydro_sf"/>
</dbReference>
<dbReference type="SUPFAM" id="SSF52266">
    <property type="entry name" value="SGNH hydrolase"/>
    <property type="match status" value="1"/>
</dbReference>
<proteinExistence type="predicted"/>
<organism evidence="3 4">
    <name type="scientific">Dyadobacter fermentans (strain ATCC 700827 / DSM 18053 / CIP 107007 / KCTC 52180 / NS114)</name>
    <dbReference type="NCBI Taxonomy" id="471854"/>
    <lineage>
        <taxon>Bacteria</taxon>
        <taxon>Pseudomonadati</taxon>
        <taxon>Bacteroidota</taxon>
        <taxon>Cytophagia</taxon>
        <taxon>Cytophagales</taxon>
        <taxon>Spirosomataceae</taxon>
        <taxon>Dyadobacter</taxon>
    </lineage>
</organism>